<dbReference type="InterPro" id="IPR047048">
    <property type="entry name" value="TlyA"/>
</dbReference>
<evidence type="ECO:0000313" key="5">
    <source>
        <dbReference type="EMBL" id="EHK53726.1"/>
    </source>
</evidence>
<dbReference type="PANTHER" id="PTHR32319">
    <property type="entry name" value="BACTERIAL HEMOLYSIN-LIKE PROTEIN"/>
    <property type="match status" value="1"/>
</dbReference>
<dbReference type="PROSITE" id="PS50889">
    <property type="entry name" value="S4"/>
    <property type="match status" value="1"/>
</dbReference>
<dbReference type="Gene3D" id="3.40.50.150">
    <property type="entry name" value="Vaccinia Virus protein VP39"/>
    <property type="match status" value="1"/>
</dbReference>
<evidence type="ECO:0000256" key="3">
    <source>
        <dbReference type="PROSITE-ProRule" id="PRU00182"/>
    </source>
</evidence>
<feature type="domain" description="RNA-binding S4" evidence="4">
    <location>
        <begin position="13"/>
        <end position="76"/>
    </location>
</feature>
<organism evidence="5 6">
    <name type="scientific">Mesorhizobium alhagi CCNWXJ12-2</name>
    <dbReference type="NCBI Taxonomy" id="1107882"/>
    <lineage>
        <taxon>Bacteria</taxon>
        <taxon>Pseudomonadati</taxon>
        <taxon>Pseudomonadota</taxon>
        <taxon>Alphaproteobacteria</taxon>
        <taxon>Hyphomicrobiales</taxon>
        <taxon>Phyllobacteriaceae</taxon>
        <taxon>Allomesorhizobium</taxon>
    </lineage>
</organism>
<dbReference type="InterPro" id="IPR004538">
    <property type="entry name" value="Hemolysin_A/TlyA"/>
</dbReference>
<dbReference type="PIRSF" id="PIRSF005578">
    <property type="entry name" value="TlyA"/>
    <property type="match status" value="1"/>
</dbReference>
<keyword evidence="6" id="KW-1185">Reference proteome</keyword>
<dbReference type="InterPro" id="IPR036986">
    <property type="entry name" value="S4_RNA-bd_sf"/>
</dbReference>
<dbReference type="Gene3D" id="3.10.290.10">
    <property type="entry name" value="RNA-binding S4 domain"/>
    <property type="match status" value="1"/>
</dbReference>
<comment type="similarity">
    <text evidence="2">Belongs to the TlyA family.</text>
</comment>
<dbReference type="SUPFAM" id="SSF55174">
    <property type="entry name" value="Alpha-L RNA-binding motif"/>
    <property type="match status" value="1"/>
</dbReference>
<protein>
    <submittedName>
        <fullName evidence="5">RNA-binding S4 domain-containing protein</fullName>
    </submittedName>
</protein>
<dbReference type="CDD" id="cd00165">
    <property type="entry name" value="S4"/>
    <property type="match status" value="1"/>
</dbReference>
<dbReference type="PANTHER" id="PTHR32319:SF0">
    <property type="entry name" value="BACTERIAL HEMOLYSIN-LIKE PROTEIN"/>
    <property type="match status" value="1"/>
</dbReference>
<dbReference type="GO" id="GO:0008168">
    <property type="term" value="F:methyltransferase activity"/>
    <property type="evidence" value="ECO:0007669"/>
    <property type="project" value="InterPro"/>
</dbReference>
<name>H0HZX3_9HYPH</name>
<evidence type="ECO:0000256" key="1">
    <source>
        <dbReference type="ARBA" id="ARBA00022884"/>
    </source>
</evidence>
<dbReference type="SUPFAM" id="SSF53335">
    <property type="entry name" value="S-adenosyl-L-methionine-dependent methyltransferases"/>
    <property type="match status" value="1"/>
</dbReference>
<reference evidence="5 6" key="1">
    <citation type="journal article" date="2012" name="J. Bacteriol.">
        <title>Draft Genome Sequence of Mesorhizobium alhagi CCNWXJ12-2T, a Novel Salt-Resistant Species Isolated from the Desert of Northwestern China.</title>
        <authorList>
            <person name="Zhou M."/>
            <person name="Chen W."/>
            <person name="Chen H."/>
            <person name="Wei G."/>
        </authorList>
    </citation>
    <scope>NUCLEOTIDE SEQUENCE [LARGE SCALE GENOMIC DNA]</scope>
    <source>
        <strain evidence="5 6">CCNWXJ12-2</strain>
    </source>
</reference>
<keyword evidence="1 3" id="KW-0694">RNA-binding</keyword>
<gene>
    <name evidence="5" type="ORF">MAXJ12_28798</name>
</gene>
<dbReference type="CDD" id="cd02440">
    <property type="entry name" value="AdoMet_MTases"/>
    <property type="match status" value="1"/>
</dbReference>
<dbReference type="InterPro" id="IPR029063">
    <property type="entry name" value="SAM-dependent_MTases_sf"/>
</dbReference>
<dbReference type="SMART" id="SM00363">
    <property type="entry name" value="S4"/>
    <property type="match status" value="1"/>
</dbReference>
<evidence type="ECO:0000256" key="2">
    <source>
        <dbReference type="ARBA" id="ARBA00029460"/>
    </source>
</evidence>
<dbReference type="RefSeq" id="WP_008839330.1">
    <property type="nucleotide sequence ID" value="NZ_AHAM01000257.1"/>
</dbReference>
<dbReference type="GO" id="GO:0032259">
    <property type="term" value="P:methylation"/>
    <property type="evidence" value="ECO:0007669"/>
    <property type="project" value="InterPro"/>
</dbReference>
<dbReference type="NCBIfam" id="TIGR00478">
    <property type="entry name" value="tly"/>
    <property type="match status" value="1"/>
</dbReference>
<sequence length="256" mass="26749">MKAMASTKPGDRLRLDELLVGRGFFSSRSRARDAIERGTVMVDGALAAKPGQGVPADAVVEVNDPAQHYVSRAALKLLAGLDHFGLDPAGAEALDIGASTGGFTQVLLERGAAHVTAIDVGHGQMHPTLKCDPRVTFIEGLNARDLTAENLGGRLPDFLVSDVSFISLTLALPPALDLARPGASGLFLVKPQFEAGREAIGKGGLLRHPEDGPLVAARLSAWLGSLPGWRVLGLTASPIEGGDGNREFLLAGIKDQ</sequence>
<accession>H0HZX3</accession>
<evidence type="ECO:0000259" key="4">
    <source>
        <dbReference type="SMART" id="SM00363"/>
    </source>
</evidence>
<proteinExistence type="inferred from homology"/>
<dbReference type="Proteomes" id="UP000003250">
    <property type="component" value="Unassembled WGS sequence"/>
</dbReference>
<dbReference type="Pfam" id="PF01728">
    <property type="entry name" value="FtsJ"/>
    <property type="match status" value="1"/>
</dbReference>
<dbReference type="AlphaFoldDB" id="H0HZX3"/>
<dbReference type="EMBL" id="AHAM01000257">
    <property type="protein sequence ID" value="EHK53726.1"/>
    <property type="molecule type" value="Genomic_DNA"/>
</dbReference>
<dbReference type="PATRIC" id="fig|1107882.3.peg.5576"/>
<evidence type="ECO:0000313" key="6">
    <source>
        <dbReference type="Proteomes" id="UP000003250"/>
    </source>
</evidence>
<dbReference type="Pfam" id="PF01479">
    <property type="entry name" value="S4"/>
    <property type="match status" value="1"/>
</dbReference>
<dbReference type="GO" id="GO:0003723">
    <property type="term" value="F:RNA binding"/>
    <property type="evidence" value="ECO:0007669"/>
    <property type="project" value="UniProtKB-KW"/>
</dbReference>
<dbReference type="InterPro" id="IPR002877">
    <property type="entry name" value="RNA_MeTrfase_FtsJ_dom"/>
</dbReference>
<dbReference type="InterPro" id="IPR002942">
    <property type="entry name" value="S4_RNA-bd"/>
</dbReference>